<reference evidence="1" key="1">
    <citation type="submission" date="2023-08" db="EMBL/GenBank/DDBJ databases">
        <authorList>
            <person name="Messyasz A."/>
            <person name="Mannisto M.K."/>
            <person name="Kerkhof L.J."/>
            <person name="Haggblom M."/>
        </authorList>
    </citation>
    <scope>NUCLEOTIDE SEQUENCE</scope>
    <source>
        <strain evidence="1">M8UP39</strain>
    </source>
</reference>
<sequence>MSINLRDNLCKLSLCSFLVFALTGCRSKRDISWSTQAYSSDKHWLATAHGEAGGSFGGGYEATIVYLSQAEQQPVEILEFDRLLSKSSLHLNWAGPRYLAVVIDPGTDPINSTEVHFQAIKCGDVTITLEPMPH</sequence>
<dbReference type="AlphaFoldDB" id="A0AAU7YZ55"/>
<evidence type="ECO:0000313" key="1">
    <source>
        <dbReference type="EMBL" id="XCB21496.1"/>
    </source>
</evidence>
<protein>
    <recommendedName>
        <fullName evidence="2">Lipoprotein</fullName>
    </recommendedName>
</protein>
<dbReference type="PROSITE" id="PS51257">
    <property type="entry name" value="PROKAR_LIPOPROTEIN"/>
    <property type="match status" value="1"/>
</dbReference>
<proteinExistence type="predicted"/>
<dbReference type="KEGG" id="tgi:RBB81_18205"/>
<reference evidence="1" key="2">
    <citation type="journal article" date="2024" name="Environ. Microbiol.">
        <title>Genome analysis and description of Tunturibacter gen. nov. expands the diversity of Terriglobia in tundra soils.</title>
        <authorList>
            <person name="Messyasz A."/>
            <person name="Mannisto M.K."/>
            <person name="Kerkhof L.J."/>
            <person name="Haggblom M.M."/>
        </authorList>
    </citation>
    <scope>NUCLEOTIDE SEQUENCE</scope>
    <source>
        <strain evidence="1">M8UP39</strain>
    </source>
</reference>
<evidence type="ECO:0008006" key="2">
    <source>
        <dbReference type="Google" id="ProtNLM"/>
    </source>
</evidence>
<dbReference type="EMBL" id="CP132938">
    <property type="protein sequence ID" value="XCB21496.1"/>
    <property type="molecule type" value="Genomic_DNA"/>
</dbReference>
<dbReference type="RefSeq" id="WP_353071633.1">
    <property type="nucleotide sequence ID" value="NZ_CP132938.1"/>
</dbReference>
<accession>A0AAU7YZ55</accession>
<gene>
    <name evidence="1" type="ORF">RBB81_18205</name>
</gene>
<name>A0AAU7YZ55_9BACT</name>
<organism evidence="1">
    <name type="scientific">Tunturiibacter gelidiferens</name>
    <dbReference type="NCBI Taxonomy" id="3069689"/>
    <lineage>
        <taxon>Bacteria</taxon>
        <taxon>Pseudomonadati</taxon>
        <taxon>Acidobacteriota</taxon>
        <taxon>Terriglobia</taxon>
        <taxon>Terriglobales</taxon>
        <taxon>Acidobacteriaceae</taxon>
        <taxon>Tunturiibacter</taxon>
    </lineage>
</organism>